<organism evidence="1 2">
    <name type="scientific">Pseudopedobacter saltans</name>
    <dbReference type="NCBI Taxonomy" id="151895"/>
    <lineage>
        <taxon>Bacteria</taxon>
        <taxon>Pseudomonadati</taxon>
        <taxon>Bacteroidota</taxon>
        <taxon>Sphingobacteriia</taxon>
        <taxon>Sphingobacteriales</taxon>
        <taxon>Sphingobacteriaceae</taxon>
        <taxon>Pseudopedobacter</taxon>
    </lineage>
</organism>
<gene>
    <name evidence="1" type="ORF">DI598_08185</name>
</gene>
<accession>A0A2W5GU02</accession>
<sequence length="115" mass="13426">MKTMLLLISILVLSSFKLVEKHTPIYYFCTSRTLSTNKDGKIIVLLTKIKKTEQGEDYIDMQTSKWSHFVNKKNVLKCTSDLNLYKDSLQAKDVFNKINREFSDTSKYQTTFVEL</sequence>
<evidence type="ECO:0000313" key="1">
    <source>
        <dbReference type="EMBL" id="PZP49316.1"/>
    </source>
</evidence>
<name>A0A2W5GU02_9SPHI</name>
<comment type="caution">
    <text evidence="1">The sequence shown here is derived from an EMBL/GenBank/DDBJ whole genome shotgun (WGS) entry which is preliminary data.</text>
</comment>
<evidence type="ECO:0000313" key="2">
    <source>
        <dbReference type="Proteomes" id="UP000249645"/>
    </source>
</evidence>
<dbReference type="EMBL" id="QFOI01000117">
    <property type="protein sequence ID" value="PZP49316.1"/>
    <property type="molecule type" value="Genomic_DNA"/>
</dbReference>
<dbReference type="AlphaFoldDB" id="A0A2W5GU02"/>
<dbReference type="Proteomes" id="UP000249645">
    <property type="component" value="Unassembled WGS sequence"/>
</dbReference>
<protein>
    <submittedName>
        <fullName evidence="1">Uncharacterized protein</fullName>
    </submittedName>
</protein>
<reference evidence="1 2" key="1">
    <citation type="submission" date="2017-11" db="EMBL/GenBank/DDBJ databases">
        <title>Infants hospitalized years apart are colonized by the same room-sourced microbial strains.</title>
        <authorList>
            <person name="Brooks B."/>
            <person name="Olm M.R."/>
            <person name="Firek B.A."/>
            <person name="Baker R."/>
            <person name="Thomas B.C."/>
            <person name="Morowitz M.J."/>
            <person name="Banfield J.F."/>
        </authorList>
    </citation>
    <scope>NUCLEOTIDE SEQUENCE [LARGE SCALE GENOMIC DNA]</scope>
    <source>
        <strain evidence="1">S2_009_000_R2_76</strain>
    </source>
</reference>
<proteinExistence type="predicted"/>